<protein>
    <recommendedName>
        <fullName evidence="4">HAMP domain-containing protein</fullName>
    </recommendedName>
</protein>
<dbReference type="GO" id="GO:0007165">
    <property type="term" value="P:signal transduction"/>
    <property type="evidence" value="ECO:0007669"/>
    <property type="project" value="InterPro"/>
</dbReference>
<dbReference type="GO" id="GO:0016020">
    <property type="term" value="C:membrane"/>
    <property type="evidence" value="ECO:0007669"/>
    <property type="project" value="InterPro"/>
</dbReference>
<dbReference type="GO" id="GO:0003824">
    <property type="term" value="F:catalytic activity"/>
    <property type="evidence" value="ECO:0007669"/>
    <property type="project" value="UniProtKB-ARBA"/>
</dbReference>
<evidence type="ECO:0000256" key="1">
    <source>
        <dbReference type="ARBA" id="ARBA00022692"/>
    </source>
</evidence>
<feature type="domain" description="HAMP" evidence="4">
    <location>
        <begin position="178"/>
        <end position="230"/>
    </location>
</feature>
<dbReference type="SMART" id="SM00304">
    <property type="entry name" value="HAMP"/>
    <property type="match status" value="1"/>
</dbReference>
<dbReference type="Gene3D" id="6.10.340.10">
    <property type="match status" value="1"/>
</dbReference>
<keyword evidence="3" id="KW-0472">Membrane</keyword>
<evidence type="ECO:0000256" key="2">
    <source>
        <dbReference type="ARBA" id="ARBA00022989"/>
    </source>
</evidence>
<reference evidence="5 6" key="1">
    <citation type="submission" date="2019-12" db="EMBL/GenBank/DDBJ databases">
        <title>Complete genome sequence of Mycolicibacterium xenopi str. JCM15661T.</title>
        <authorList>
            <person name="Yoshida M."/>
            <person name="Fukano H."/>
            <person name="Asakura T."/>
            <person name="Hoshino Y."/>
        </authorList>
    </citation>
    <scope>NUCLEOTIDE SEQUENCE [LARGE SCALE GENOMIC DNA]</scope>
    <source>
        <strain evidence="5 6">JCM 15661T</strain>
    </source>
</reference>
<dbReference type="KEGG" id="mxe:MYXE_45050"/>
<evidence type="ECO:0000313" key="6">
    <source>
        <dbReference type="Proteomes" id="UP000464624"/>
    </source>
</evidence>
<dbReference type="Proteomes" id="UP000464624">
    <property type="component" value="Chromosome"/>
</dbReference>
<dbReference type="PROSITE" id="PS50885">
    <property type="entry name" value="HAMP"/>
    <property type="match status" value="1"/>
</dbReference>
<feature type="transmembrane region" description="Helical" evidence="3">
    <location>
        <begin position="70"/>
        <end position="92"/>
    </location>
</feature>
<dbReference type="CDD" id="cd06225">
    <property type="entry name" value="HAMP"/>
    <property type="match status" value="1"/>
</dbReference>
<dbReference type="Pfam" id="PF00672">
    <property type="entry name" value="HAMP"/>
    <property type="match status" value="1"/>
</dbReference>
<gene>
    <name evidence="5" type="ORF">MYXE_45050</name>
</gene>
<evidence type="ECO:0000256" key="3">
    <source>
        <dbReference type="SAM" id="Phobius"/>
    </source>
</evidence>
<feature type="transmembrane region" description="Helical" evidence="3">
    <location>
        <begin position="45"/>
        <end position="63"/>
    </location>
</feature>
<dbReference type="SUPFAM" id="SSF158472">
    <property type="entry name" value="HAMP domain-like"/>
    <property type="match status" value="1"/>
</dbReference>
<organism evidence="5 6">
    <name type="scientific">Mycobacterium xenopi</name>
    <dbReference type="NCBI Taxonomy" id="1789"/>
    <lineage>
        <taxon>Bacteria</taxon>
        <taxon>Bacillati</taxon>
        <taxon>Actinomycetota</taxon>
        <taxon>Actinomycetes</taxon>
        <taxon>Mycobacteriales</taxon>
        <taxon>Mycobacteriaceae</taxon>
        <taxon>Mycobacterium</taxon>
    </lineage>
</organism>
<sequence>MSLPPPSTPRSRFPAIVWGYFWLTISASADEGIEGRTILAAPSRMAVIRGTVWLTATLVMVVINVKTPPLATTVGASLFVAATVTTAMSYWMCERALRPSVVELLTKNPPTTPRGAGLRLRAVSAWVVGTGVPRLFLMLVAASALVVDYLRDRLAWVVLTFGTGAIASGLTVAAFTAATTADPIDEVRRGMQHVERGDYDVSVPVFDASELGLLQAGFNTMAVGLRERERLRDLFGRNVGRDVARLAEESGSMDGAQTEMGGANCEVAVLFVDVVGSTALAAFAARTRRDTQRLLRGGGRRRRTAQGLCEQVRG</sequence>
<keyword evidence="1 3" id="KW-0812">Transmembrane</keyword>
<keyword evidence="2 3" id="KW-1133">Transmembrane helix</keyword>
<dbReference type="RefSeq" id="WP_161552136.1">
    <property type="nucleotide sequence ID" value="NZ_AP022314.1"/>
</dbReference>
<evidence type="ECO:0000313" key="5">
    <source>
        <dbReference type="EMBL" id="BBU24715.1"/>
    </source>
</evidence>
<accession>A0AAD1M3P5</accession>
<evidence type="ECO:0000259" key="4">
    <source>
        <dbReference type="PROSITE" id="PS50885"/>
    </source>
</evidence>
<dbReference type="InterPro" id="IPR003660">
    <property type="entry name" value="HAMP_dom"/>
</dbReference>
<feature type="transmembrane region" description="Helical" evidence="3">
    <location>
        <begin position="154"/>
        <end position="178"/>
    </location>
</feature>
<feature type="transmembrane region" description="Helical" evidence="3">
    <location>
        <begin position="123"/>
        <end position="147"/>
    </location>
</feature>
<name>A0AAD1M3P5_MYCXE</name>
<proteinExistence type="predicted"/>
<dbReference type="EMBL" id="AP022314">
    <property type="protein sequence ID" value="BBU24715.1"/>
    <property type="molecule type" value="Genomic_DNA"/>
</dbReference>
<dbReference type="AlphaFoldDB" id="A0AAD1M3P5"/>